<organism evidence="1 2">
    <name type="scientific">Pluteus cervinus</name>
    <dbReference type="NCBI Taxonomy" id="181527"/>
    <lineage>
        <taxon>Eukaryota</taxon>
        <taxon>Fungi</taxon>
        <taxon>Dikarya</taxon>
        <taxon>Basidiomycota</taxon>
        <taxon>Agaricomycotina</taxon>
        <taxon>Agaricomycetes</taxon>
        <taxon>Agaricomycetidae</taxon>
        <taxon>Agaricales</taxon>
        <taxon>Pluteineae</taxon>
        <taxon>Pluteaceae</taxon>
        <taxon>Pluteus</taxon>
    </lineage>
</organism>
<name>A0ACD3AWR3_9AGAR</name>
<accession>A0ACD3AWR3</accession>
<reference evidence="1 2" key="1">
    <citation type="journal article" date="2019" name="Nat. Ecol. Evol.">
        <title>Megaphylogeny resolves global patterns of mushroom evolution.</title>
        <authorList>
            <person name="Varga T."/>
            <person name="Krizsan K."/>
            <person name="Foldi C."/>
            <person name="Dima B."/>
            <person name="Sanchez-Garcia M."/>
            <person name="Sanchez-Ramirez S."/>
            <person name="Szollosi G.J."/>
            <person name="Szarkandi J.G."/>
            <person name="Papp V."/>
            <person name="Albert L."/>
            <person name="Andreopoulos W."/>
            <person name="Angelini C."/>
            <person name="Antonin V."/>
            <person name="Barry K.W."/>
            <person name="Bougher N.L."/>
            <person name="Buchanan P."/>
            <person name="Buyck B."/>
            <person name="Bense V."/>
            <person name="Catcheside P."/>
            <person name="Chovatia M."/>
            <person name="Cooper J."/>
            <person name="Damon W."/>
            <person name="Desjardin D."/>
            <person name="Finy P."/>
            <person name="Geml J."/>
            <person name="Haridas S."/>
            <person name="Hughes K."/>
            <person name="Justo A."/>
            <person name="Karasinski D."/>
            <person name="Kautmanova I."/>
            <person name="Kiss B."/>
            <person name="Kocsube S."/>
            <person name="Kotiranta H."/>
            <person name="LaButti K.M."/>
            <person name="Lechner B.E."/>
            <person name="Liimatainen K."/>
            <person name="Lipzen A."/>
            <person name="Lukacs Z."/>
            <person name="Mihaltcheva S."/>
            <person name="Morgado L.N."/>
            <person name="Niskanen T."/>
            <person name="Noordeloos M.E."/>
            <person name="Ohm R.A."/>
            <person name="Ortiz-Santana B."/>
            <person name="Ovrebo C."/>
            <person name="Racz N."/>
            <person name="Riley R."/>
            <person name="Savchenko A."/>
            <person name="Shiryaev A."/>
            <person name="Soop K."/>
            <person name="Spirin V."/>
            <person name="Szebenyi C."/>
            <person name="Tomsovsky M."/>
            <person name="Tulloss R.E."/>
            <person name="Uehling J."/>
            <person name="Grigoriev I.V."/>
            <person name="Vagvolgyi C."/>
            <person name="Papp T."/>
            <person name="Martin F.M."/>
            <person name="Miettinen O."/>
            <person name="Hibbett D.S."/>
            <person name="Nagy L.G."/>
        </authorList>
    </citation>
    <scope>NUCLEOTIDE SEQUENCE [LARGE SCALE GENOMIC DNA]</scope>
    <source>
        <strain evidence="1 2">NL-1719</strain>
    </source>
</reference>
<evidence type="ECO:0000313" key="1">
    <source>
        <dbReference type="EMBL" id="TFK70061.1"/>
    </source>
</evidence>
<proteinExistence type="predicted"/>
<dbReference type="Proteomes" id="UP000308600">
    <property type="component" value="Unassembled WGS sequence"/>
</dbReference>
<protein>
    <submittedName>
        <fullName evidence="1">Uncharacterized protein</fullName>
    </submittedName>
</protein>
<keyword evidence="2" id="KW-1185">Reference proteome</keyword>
<gene>
    <name evidence="1" type="ORF">BDN72DRAFT_878031</name>
</gene>
<dbReference type="EMBL" id="ML208319">
    <property type="protein sequence ID" value="TFK70061.1"/>
    <property type="molecule type" value="Genomic_DNA"/>
</dbReference>
<sequence>MMIRRPAVNRCIGYVQKKAPMQPQTKAMAEERGAVRFQSLVRWHSLVKVTKPKTLQERQVQLGEWVSKRLVQDRLRLNEGEMTTRWWCIQAKAVFDPFTQQLLPNRNILVDQETGLIVDHWEDASESGSAVDEERSRLRSGDSCKVVDLRHLIILPGFVDVHVHLTEESTAERTIRATVHARQTLLAGFTTVRDLGTEGADDADIALRKCLANALIPGPRYYCANRAIVSTGGYGPKSEIHVNREGVDGMHGAEVADGKDACIKAVRRQIGAGADWIKIYADYRARARMTHVSSAIGTQAVGLFNRDELRHMIDTAHDSGVKVAVHSMSGAAVVKTLLELGADSIEHVGDFERSGLESQDAVLSEMARSKTIWVPTLAVYHAAMKRGGSDARSTWDRVSRTFAKAVHEVGMENIACGGDTGAFPHGKNGLEMVLMRRLGVEWSKVLKWGTLGGWECVRGMEWEGDEGQTRLERVEAGEILGGLERDMPFGAVKKGWVADLIGIEGKLDGTPEEFEKAIMEGVDFVMKSGKCCRLNGLAGLDGYCTTEK</sequence>
<evidence type="ECO:0000313" key="2">
    <source>
        <dbReference type="Proteomes" id="UP000308600"/>
    </source>
</evidence>